<keyword evidence="6 7" id="KW-0472">Membrane</keyword>
<name>A0ABM3G205_NEOLC</name>
<feature type="transmembrane region" description="Helical" evidence="7">
    <location>
        <begin position="662"/>
        <end position="690"/>
    </location>
</feature>
<keyword evidence="4 7" id="KW-0812">Transmembrane</keyword>
<dbReference type="InterPro" id="IPR000742">
    <property type="entry name" value="EGF"/>
</dbReference>
<feature type="signal peptide" evidence="8">
    <location>
        <begin position="1"/>
        <end position="23"/>
    </location>
</feature>
<keyword evidence="3" id="KW-1003">Cell membrane</keyword>
<keyword evidence="8" id="KW-0732">Signal</keyword>
<comment type="subcellular location">
    <subcellularLocation>
        <location evidence="1">Cell membrane</location>
        <topology evidence="1">Multi-pass membrane protein</topology>
    </subcellularLocation>
</comment>
<proteinExistence type="inferred from homology"/>
<feature type="transmembrane region" description="Helical" evidence="7">
    <location>
        <begin position="780"/>
        <end position="799"/>
    </location>
</feature>
<dbReference type="RefSeq" id="XP_046594303.1">
    <property type="nucleotide sequence ID" value="XM_046738347.1"/>
</dbReference>
<dbReference type="GeneID" id="107217132"/>
<dbReference type="InterPro" id="IPR021910">
    <property type="entry name" value="NGX6/PGAP6/MYMK"/>
</dbReference>
<accession>A0ABM3G205</accession>
<evidence type="ECO:0000256" key="6">
    <source>
        <dbReference type="ARBA" id="ARBA00023136"/>
    </source>
</evidence>
<feature type="transmembrane region" description="Helical" evidence="7">
    <location>
        <begin position="605"/>
        <end position="625"/>
    </location>
</feature>
<dbReference type="Pfam" id="PF12036">
    <property type="entry name" value="DUF3522"/>
    <property type="match status" value="1"/>
</dbReference>
<protein>
    <submittedName>
        <fullName evidence="11">Post-GPI attachment to proteins factor 6-like isoform X1</fullName>
    </submittedName>
</protein>
<evidence type="ECO:0000256" key="7">
    <source>
        <dbReference type="SAM" id="Phobius"/>
    </source>
</evidence>
<evidence type="ECO:0000313" key="11">
    <source>
        <dbReference type="RefSeq" id="XP_046594303.1"/>
    </source>
</evidence>
<evidence type="ECO:0000259" key="9">
    <source>
        <dbReference type="PROSITE" id="PS00022"/>
    </source>
</evidence>
<evidence type="ECO:0000256" key="3">
    <source>
        <dbReference type="ARBA" id="ARBA00022475"/>
    </source>
</evidence>
<feature type="transmembrane region" description="Helical" evidence="7">
    <location>
        <begin position="716"/>
        <end position="735"/>
    </location>
</feature>
<evidence type="ECO:0000256" key="1">
    <source>
        <dbReference type="ARBA" id="ARBA00004651"/>
    </source>
</evidence>
<comment type="similarity">
    <text evidence="2">Belongs to the TMEM8 family.</text>
</comment>
<evidence type="ECO:0000256" key="2">
    <source>
        <dbReference type="ARBA" id="ARBA00005542"/>
    </source>
</evidence>
<dbReference type="Proteomes" id="UP000829291">
    <property type="component" value="Chromosome 4"/>
</dbReference>
<feature type="domain" description="EGF-like" evidence="9">
    <location>
        <begin position="582"/>
        <end position="593"/>
    </location>
</feature>
<feature type="transmembrane region" description="Helical" evidence="7">
    <location>
        <begin position="755"/>
        <end position="774"/>
    </location>
</feature>
<keyword evidence="10" id="KW-1185">Reference proteome</keyword>
<evidence type="ECO:0000313" key="10">
    <source>
        <dbReference type="Proteomes" id="UP000829291"/>
    </source>
</evidence>
<keyword evidence="5 7" id="KW-1133">Transmembrane helix</keyword>
<gene>
    <name evidence="11" type="primary">LOC107217132</name>
</gene>
<feature type="chain" id="PRO_5046806373" evidence="8">
    <location>
        <begin position="24"/>
        <end position="806"/>
    </location>
</feature>
<dbReference type="PROSITE" id="PS00022">
    <property type="entry name" value="EGF_1"/>
    <property type="match status" value="1"/>
</dbReference>
<organism evidence="10 11">
    <name type="scientific">Neodiprion lecontei</name>
    <name type="common">Redheaded pine sawfly</name>
    <dbReference type="NCBI Taxonomy" id="441921"/>
    <lineage>
        <taxon>Eukaryota</taxon>
        <taxon>Metazoa</taxon>
        <taxon>Ecdysozoa</taxon>
        <taxon>Arthropoda</taxon>
        <taxon>Hexapoda</taxon>
        <taxon>Insecta</taxon>
        <taxon>Pterygota</taxon>
        <taxon>Neoptera</taxon>
        <taxon>Endopterygota</taxon>
        <taxon>Hymenoptera</taxon>
        <taxon>Tenthredinoidea</taxon>
        <taxon>Diprionidae</taxon>
        <taxon>Diprioninae</taxon>
        <taxon>Neodiprion</taxon>
    </lineage>
</organism>
<dbReference type="PANTHER" id="PTHR14319">
    <property type="entry name" value="FIVE-SPAN TRANSMEMBRANE PROTEIN M83"/>
    <property type="match status" value="1"/>
</dbReference>
<evidence type="ECO:0000256" key="8">
    <source>
        <dbReference type="SAM" id="SignalP"/>
    </source>
</evidence>
<sequence length="806" mass="89262">MEVQTLTCLLVIMVLAFLHISSSELEKIGQLPATTLVKFYAYRHVSIIYFKIPLDIALARWKPDRLSSGFILPKKASTKFYLSIHSSTSTPSATTDTMSTHTIQTMFGHSLDGDSSITFDDVVRVMVSYDMDWSRRGTGRNYDSLNGSGAIIGNMSGFHANEVKTGGIFRCTPQNITVHIKPGSIPFVNPDKSKVPENLLEARFPHHSLFFTSDGTQQVQNITAPVPGDWFAIAFRSWSDPNDGKIEQQGISASCETILDAEVDVEREASLQLAVNARQPNIRLANIGDLSRVRFLMPNNVIESSITIFSSSGVSSEVEVNVTANSYISSKGTELAQTTLNSSTAVSVPFKVWTNAFHYITVRLLSGSSTDVSVVLNNSVQHFSDATVVRLTRKSYPDFFLFDYEYLVDNQTKSSSVQLTTTSTSVFSFEINSISDTGGTLTVALRLKDKGKSEPENFTVFGCVHLGTLQDISPETGRCFSNIMESKLPVLVTSKTDPGPIYVHIPFPEPGLWYLSLRAFLRSMNCTCPETCQENSTMCPCLIPASGTVEMSVASSPCIEGNCGMHGRCIHYMNGGFVFSGCHCLRDYRGFDCTDDQYVQNDSSVLIGLLMLTLSNLVFVGSIYFALHRAYYAEALIYFAVMFFSTFYHACESGESVYNFCIMRVAVLQFCDFFTALLAFWVTLVAMVGLTPRSTAILDLGGAVVLATCAELNRTALWVFMTPTITGSCLVAFFWIKRCRARNTIHYPAKCYQYYYFPAGIGLVTLGLICYTFLQTQMNYSLVHSFWHMAVAGGVMLLLPNRKHLK</sequence>
<reference evidence="11" key="1">
    <citation type="submission" date="2025-08" db="UniProtKB">
        <authorList>
            <consortium name="RefSeq"/>
        </authorList>
    </citation>
    <scope>IDENTIFICATION</scope>
    <source>
        <tissue evidence="11">Thorax and Abdomen</tissue>
    </source>
</reference>
<dbReference type="PANTHER" id="PTHR14319:SF3">
    <property type="entry name" value="TRANSMEMBRANE PROTEIN-LIKE PROTEIN"/>
    <property type="match status" value="1"/>
</dbReference>
<evidence type="ECO:0000256" key="5">
    <source>
        <dbReference type="ARBA" id="ARBA00022989"/>
    </source>
</evidence>
<evidence type="ECO:0000256" key="4">
    <source>
        <dbReference type="ARBA" id="ARBA00022692"/>
    </source>
</evidence>